<dbReference type="RefSeq" id="WP_127084700.1">
    <property type="nucleotide sequence ID" value="NZ_RSCL01000018.1"/>
</dbReference>
<proteinExistence type="predicted"/>
<reference evidence="1" key="1">
    <citation type="submission" date="2018-12" db="EMBL/GenBank/DDBJ databases">
        <authorList>
            <person name="Will S."/>
            <person name="Neumann-Schaal M."/>
            <person name="Henke P."/>
        </authorList>
    </citation>
    <scope>NUCLEOTIDE SEQUENCE</scope>
    <source>
        <strain evidence="1">PCC 7102</strain>
    </source>
</reference>
<gene>
    <name evidence="1" type="ORF">DSM106972_065240</name>
</gene>
<organism evidence="1 2">
    <name type="scientific">Dulcicalothrix desertica PCC 7102</name>
    <dbReference type="NCBI Taxonomy" id="232991"/>
    <lineage>
        <taxon>Bacteria</taxon>
        <taxon>Bacillati</taxon>
        <taxon>Cyanobacteriota</taxon>
        <taxon>Cyanophyceae</taxon>
        <taxon>Nostocales</taxon>
        <taxon>Calotrichaceae</taxon>
        <taxon>Dulcicalothrix</taxon>
    </lineage>
</organism>
<sequence>MKLKATIVTMVSCLTLAIPSTNQYTFASAPSRLSQVTPSSRVSEIPKSVISQIRQDMAKRLNLKLGDVRVVRVDPKIFDSCLGLPEKNEKCKEIAYTAWAVRVAGGKQSWLYHVVSSKSLRNNFRVNWLESLPQSVRKKAISNATQLSEPPIDTIKIISVEPRVWKNNCLELPKTAQRCNSIQTPGWLIKLKNNKPHPKEPLEWVYRSDLDGKILEFDLIASVGNISQKTIADILLNAAKLSQIERSAWKVDKVQTLQWSSYGGNGRSRPIQGMAPVKDNVFGWKMLVSSPKQQWVYYVTRNWVEFDSPQSVPSYLVEEATKMAAAQTGKPAANYRLHWVQHVTWGDTCLGISINKPACQKTSVPGWSIQVIGPGETDTSMFMIFNFHSRLDRDVRFNGSNPWLPPPVVNPGLR</sequence>
<evidence type="ECO:0000313" key="1">
    <source>
        <dbReference type="EMBL" id="RUT01901.1"/>
    </source>
</evidence>
<accession>A0A3S1IT16</accession>
<reference evidence="1" key="2">
    <citation type="journal article" date="2019" name="Genome Biol. Evol.">
        <title>Day and night: Metabolic profiles and evolutionary relationships of six axenic non-marine cyanobacteria.</title>
        <authorList>
            <person name="Will S.E."/>
            <person name="Henke P."/>
            <person name="Boedeker C."/>
            <person name="Huang S."/>
            <person name="Brinkmann H."/>
            <person name="Rohde M."/>
            <person name="Jarek M."/>
            <person name="Friedl T."/>
            <person name="Seufert S."/>
            <person name="Schumacher M."/>
            <person name="Overmann J."/>
            <person name="Neumann-Schaal M."/>
            <person name="Petersen J."/>
        </authorList>
    </citation>
    <scope>NUCLEOTIDE SEQUENCE [LARGE SCALE GENOMIC DNA]</scope>
    <source>
        <strain evidence="1">PCC 7102</strain>
    </source>
</reference>
<keyword evidence="2" id="KW-1185">Reference proteome</keyword>
<protein>
    <submittedName>
        <fullName evidence="1">Uncharacterized protein</fullName>
    </submittedName>
</protein>
<comment type="caution">
    <text evidence="1">The sequence shown here is derived from an EMBL/GenBank/DDBJ whole genome shotgun (WGS) entry which is preliminary data.</text>
</comment>
<dbReference type="EMBL" id="RSCL01000018">
    <property type="protein sequence ID" value="RUT01901.1"/>
    <property type="molecule type" value="Genomic_DNA"/>
</dbReference>
<dbReference type="Proteomes" id="UP000271624">
    <property type="component" value="Unassembled WGS sequence"/>
</dbReference>
<dbReference type="AlphaFoldDB" id="A0A3S1IT16"/>
<name>A0A3S1IT16_9CYAN</name>
<evidence type="ECO:0000313" key="2">
    <source>
        <dbReference type="Proteomes" id="UP000271624"/>
    </source>
</evidence>
<dbReference type="OrthoDB" id="505974at2"/>